<keyword evidence="2" id="KW-0812">Transmembrane</keyword>
<keyword evidence="2" id="KW-1133">Transmembrane helix</keyword>
<reference evidence="5" key="3">
    <citation type="submission" date="2015-04" db="UniProtKB">
        <authorList>
            <consortium name="EnsemblPlants"/>
        </authorList>
    </citation>
    <scope>IDENTIFICATION</scope>
    <source>
        <strain evidence="5">cv. Jemalong A17</strain>
    </source>
</reference>
<dbReference type="PROSITE" id="PS50891">
    <property type="entry name" value="LOB"/>
    <property type="match status" value="1"/>
</dbReference>
<feature type="transmembrane region" description="Helical" evidence="2">
    <location>
        <begin position="83"/>
        <end position="105"/>
    </location>
</feature>
<sequence length="124" mass="14103">MDSSTILNQLFSTIQVFNWLIDYEIEISSSTDFFLQLCGARFPDFFLDRFLPGPPQVVVMSPCAACKILRRRCTVDKCALASYFPPILILPSLPLLIEFLVLATLKLKMNNIEKLNLIISINNM</sequence>
<dbReference type="HOGENOM" id="CLU_2007336_0_0_1"/>
<comment type="similarity">
    <text evidence="1">Belongs to the LOB domain-containing protein family.</text>
</comment>
<evidence type="ECO:0000313" key="6">
    <source>
        <dbReference type="Proteomes" id="UP000002051"/>
    </source>
</evidence>
<feature type="domain" description="LOB" evidence="3">
    <location>
        <begin position="61"/>
        <end position="124"/>
    </location>
</feature>
<keyword evidence="2" id="KW-0472">Membrane</keyword>
<organism evidence="4 6">
    <name type="scientific">Medicago truncatula</name>
    <name type="common">Barrel medic</name>
    <name type="synonym">Medicago tribuloides</name>
    <dbReference type="NCBI Taxonomy" id="3880"/>
    <lineage>
        <taxon>Eukaryota</taxon>
        <taxon>Viridiplantae</taxon>
        <taxon>Streptophyta</taxon>
        <taxon>Embryophyta</taxon>
        <taxon>Tracheophyta</taxon>
        <taxon>Spermatophyta</taxon>
        <taxon>Magnoliopsida</taxon>
        <taxon>eudicotyledons</taxon>
        <taxon>Gunneridae</taxon>
        <taxon>Pentapetalae</taxon>
        <taxon>rosids</taxon>
        <taxon>fabids</taxon>
        <taxon>Fabales</taxon>
        <taxon>Fabaceae</taxon>
        <taxon>Papilionoideae</taxon>
        <taxon>50 kb inversion clade</taxon>
        <taxon>NPAAA clade</taxon>
        <taxon>Hologalegina</taxon>
        <taxon>IRL clade</taxon>
        <taxon>Trifolieae</taxon>
        <taxon>Medicago</taxon>
    </lineage>
</organism>
<evidence type="ECO:0000313" key="4">
    <source>
        <dbReference type="EMBL" id="KEH23320.1"/>
    </source>
</evidence>
<dbReference type="Pfam" id="PF03195">
    <property type="entry name" value="LOB"/>
    <property type="match status" value="1"/>
</dbReference>
<reference evidence="4 6" key="1">
    <citation type="journal article" date="2011" name="Nature">
        <title>The Medicago genome provides insight into the evolution of rhizobial symbioses.</title>
        <authorList>
            <person name="Young N.D."/>
            <person name="Debelle F."/>
            <person name="Oldroyd G.E."/>
            <person name="Geurts R."/>
            <person name="Cannon S.B."/>
            <person name="Udvardi M.K."/>
            <person name="Benedito V.A."/>
            <person name="Mayer K.F."/>
            <person name="Gouzy J."/>
            <person name="Schoof H."/>
            <person name="Van de Peer Y."/>
            <person name="Proost S."/>
            <person name="Cook D.R."/>
            <person name="Meyers B.C."/>
            <person name="Spannagl M."/>
            <person name="Cheung F."/>
            <person name="De Mita S."/>
            <person name="Krishnakumar V."/>
            <person name="Gundlach H."/>
            <person name="Zhou S."/>
            <person name="Mudge J."/>
            <person name="Bharti A.K."/>
            <person name="Murray J.D."/>
            <person name="Naoumkina M.A."/>
            <person name="Rosen B."/>
            <person name="Silverstein K.A."/>
            <person name="Tang H."/>
            <person name="Rombauts S."/>
            <person name="Zhao P.X."/>
            <person name="Zhou P."/>
            <person name="Barbe V."/>
            <person name="Bardou P."/>
            <person name="Bechner M."/>
            <person name="Bellec A."/>
            <person name="Berger A."/>
            <person name="Berges H."/>
            <person name="Bidwell S."/>
            <person name="Bisseling T."/>
            <person name="Choisne N."/>
            <person name="Couloux A."/>
            <person name="Denny R."/>
            <person name="Deshpande S."/>
            <person name="Dai X."/>
            <person name="Doyle J.J."/>
            <person name="Dudez A.M."/>
            <person name="Farmer A.D."/>
            <person name="Fouteau S."/>
            <person name="Franken C."/>
            <person name="Gibelin C."/>
            <person name="Gish J."/>
            <person name="Goldstein S."/>
            <person name="Gonzalez A.J."/>
            <person name="Green P.J."/>
            <person name="Hallab A."/>
            <person name="Hartog M."/>
            <person name="Hua A."/>
            <person name="Humphray S.J."/>
            <person name="Jeong D.H."/>
            <person name="Jing Y."/>
            <person name="Jocker A."/>
            <person name="Kenton S.M."/>
            <person name="Kim D.J."/>
            <person name="Klee K."/>
            <person name="Lai H."/>
            <person name="Lang C."/>
            <person name="Lin S."/>
            <person name="Macmil S.L."/>
            <person name="Magdelenat G."/>
            <person name="Matthews L."/>
            <person name="McCorrison J."/>
            <person name="Monaghan E.L."/>
            <person name="Mun J.H."/>
            <person name="Najar F.Z."/>
            <person name="Nicholson C."/>
            <person name="Noirot C."/>
            <person name="O'Bleness M."/>
            <person name="Paule C.R."/>
            <person name="Poulain J."/>
            <person name="Prion F."/>
            <person name="Qin B."/>
            <person name="Qu C."/>
            <person name="Retzel E.F."/>
            <person name="Riddle C."/>
            <person name="Sallet E."/>
            <person name="Samain S."/>
            <person name="Samson N."/>
            <person name="Sanders I."/>
            <person name="Saurat O."/>
            <person name="Scarpelli C."/>
            <person name="Schiex T."/>
            <person name="Segurens B."/>
            <person name="Severin A.J."/>
            <person name="Sherrier D.J."/>
            <person name="Shi R."/>
            <person name="Sims S."/>
            <person name="Singer S.R."/>
            <person name="Sinharoy S."/>
            <person name="Sterck L."/>
            <person name="Viollet A."/>
            <person name="Wang B.B."/>
            <person name="Wang K."/>
            <person name="Wang M."/>
            <person name="Wang X."/>
            <person name="Warfsmann J."/>
            <person name="Weissenbach J."/>
            <person name="White D.D."/>
            <person name="White J.D."/>
            <person name="Wiley G.B."/>
            <person name="Wincker P."/>
            <person name="Xing Y."/>
            <person name="Yang L."/>
            <person name="Yao Z."/>
            <person name="Ying F."/>
            <person name="Zhai J."/>
            <person name="Zhou L."/>
            <person name="Zuber A."/>
            <person name="Denarie J."/>
            <person name="Dixon R.A."/>
            <person name="May G.D."/>
            <person name="Schwartz D.C."/>
            <person name="Rogers J."/>
            <person name="Quetier F."/>
            <person name="Town C.D."/>
            <person name="Roe B.A."/>
        </authorList>
    </citation>
    <scope>NUCLEOTIDE SEQUENCE [LARGE SCALE GENOMIC DNA]</scope>
    <source>
        <strain evidence="4">A17</strain>
        <strain evidence="5 6">cv. Jemalong A17</strain>
    </source>
</reference>
<protein>
    <submittedName>
        <fullName evidence="4">DUF260 family protein</fullName>
    </submittedName>
</protein>
<reference evidence="4 6" key="2">
    <citation type="journal article" date="2014" name="BMC Genomics">
        <title>An improved genome release (version Mt4.0) for the model legume Medicago truncatula.</title>
        <authorList>
            <person name="Tang H."/>
            <person name="Krishnakumar V."/>
            <person name="Bidwell S."/>
            <person name="Rosen B."/>
            <person name="Chan A."/>
            <person name="Zhou S."/>
            <person name="Gentzbittel L."/>
            <person name="Childs K.L."/>
            <person name="Yandell M."/>
            <person name="Gundlach H."/>
            <person name="Mayer K.F."/>
            <person name="Schwartz D.C."/>
            <person name="Town C.D."/>
        </authorList>
    </citation>
    <scope>GENOME REANNOTATION</scope>
    <source>
        <strain evidence="4">A17</strain>
        <strain evidence="5 6">cv. Jemalong A17</strain>
    </source>
</reference>
<name>A0A072UBV4_MEDTR</name>
<dbReference type="STRING" id="3880.A0A072UBV4"/>
<dbReference type="InterPro" id="IPR004883">
    <property type="entry name" value="LOB"/>
</dbReference>
<accession>A0A072UBV4</accession>
<evidence type="ECO:0000256" key="2">
    <source>
        <dbReference type="SAM" id="Phobius"/>
    </source>
</evidence>
<proteinExistence type="inferred from homology"/>
<evidence type="ECO:0000259" key="3">
    <source>
        <dbReference type="PROSITE" id="PS50891"/>
    </source>
</evidence>
<dbReference type="Proteomes" id="UP000002051">
    <property type="component" value="Unassembled WGS sequence"/>
</dbReference>
<dbReference type="EnsemblPlants" id="KEH23320">
    <property type="protein sequence ID" value="KEH23320"/>
    <property type="gene ID" value="MTR_7g074915"/>
</dbReference>
<evidence type="ECO:0000313" key="5">
    <source>
        <dbReference type="EnsemblPlants" id="KEH23320"/>
    </source>
</evidence>
<evidence type="ECO:0000256" key="1">
    <source>
        <dbReference type="ARBA" id="ARBA00005474"/>
    </source>
</evidence>
<dbReference type="EMBL" id="CM001223">
    <property type="protein sequence ID" value="KEH23320.1"/>
    <property type="molecule type" value="Genomic_DNA"/>
</dbReference>
<dbReference type="AlphaFoldDB" id="A0A072UBV4"/>
<keyword evidence="6" id="KW-1185">Reference proteome</keyword>
<gene>
    <name evidence="4" type="ordered locus">MTR_7g074915</name>
</gene>